<accession>A0A1G5ZCJ3</accession>
<evidence type="ECO:0000256" key="3">
    <source>
        <dbReference type="ARBA" id="ARBA00023163"/>
    </source>
</evidence>
<keyword evidence="2" id="KW-0238">DNA-binding</keyword>
<keyword evidence="3" id="KW-0804">Transcription</keyword>
<dbReference type="AlphaFoldDB" id="A0A1G5ZCJ3"/>
<dbReference type="GO" id="GO:0000976">
    <property type="term" value="F:transcription cis-regulatory region binding"/>
    <property type="evidence" value="ECO:0007669"/>
    <property type="project" value="TreeGrafter"/>
</dbReference>
<dbReference type="GO" id="GO:0003700">
    <property type="term" value="F:DNA-binding transcription factor activity"/>
    <property type="evidence" value="ECO:0007669"/>
    <property type="project" value="InterPro"/>
</dbReference>
<dbReference type="PANTHER" id="PTHR47894">
    <property type="entry name" value="HTH-TYPE TRANSCRIPTIONAL REGULATOR GADX"/>
    <property type="match status" value="1"/>
</dbReference>
<keyword evidence="1" id="KW-0805">Transcription regulation</keyword>
<evidence type="ECO:0000259" key="4">
    <source>
        <dbReference type="PROSITE" id="PS01124"/>
    </source>
</evidence>
<dbReference type="STRING" id="1165689.SAMN02927914_04791"/>
<name>A0A1G5ZCJ3_9HYPH</name>
<sequence length="92" mass="10128">MPWGEANIRKVARYCNVSPRRLQRLLAGESTSLSELIEQVRREVGLELLTNGRTSIAEVSSAIGYESPSILISAVKGWTGKTPSELVLESNR</sequence>
<proteinExistence type="predicted"/>
<dbReference type="Pfam" id="PF12833">
    <property type="entry name" value="HTH_18"/>
    <property type="match status" value="1"/>
</dbReference>
<evidence type="ECO:0000313" key="6">
    <source>
        <dbReference type="Proteomes" id="UP000198588"/>
    </source>
</evidence>
<dbReference type="RefSeq" id="WP_425284738.1">
    <property type="nucleotide sequence ID" value="NZ_FMXM01000017.1"/>
</dbReference>
<dbReference type="SMART" id="SM00342">
    <property type="entry name" value="HTH_ARAC"/>
    <property type="match status" value="1"/>
</dbReference>
<dbReference type="InterPro" id="IPR009057">
    <property type="entry name" value="Homeodomain-like_sf"/>
</dbReference>
<evidence type="ECO:0000256" key="1">
    <source>
        <dbReference type="ARBA" id="ARBA00023015"/>
    </source>
</evidence>
<dbReference type="PANTHER" id="PTHR47894:SF4">
    <property type="entry name" value="HTH-TYPE TRANSCRIPTIONAL REGULATOR GADX"/>
    <property type="match status" value="1"/>
</dbReference>
<protein>
    <submittedName>
        <fullName evidence="5">Helix-turn-helix domain-containing protein</fullName>
    </submittedName>
</protein>
<dbReference type="SUPFAM" id="SSF46689">
    <property type="entry name" value="Homeodomain-like"/>
    <property type="match status" value="1"/>
</dbReference>
<dbReference type="EMBL" id="FMXM01000017">
    <property type="protein sequence ID" value="SDA92668.1"/>
    <property type="molecule type" value="Genomic_DNA"/>
</dbReference>
<evidence type="ECO:0000313" key="5">
    <source>
        <dbReference type="EMBL" id="SDA92668.1"/>
    </source>
</evidence>
<dbReference type="PROSITE" id="PS01124">
    <property type="entry name" value="HTH_ARAC_FAMILY_2"/>
    <property type="match status" value="1"/>
</dbReference>
<dbReference type="Proteomes" id="UP000198588">
    <property type="component" value="Unassembled WGS sequence"/>
</dbReference>
<feature type="domain" description="HTH araC/xylS-type" evidence="4">
    <location>
        <begin position="1"/>
        <end position="89"/>
    </location>
</feature>
<reference evidence="5 6" key="1">
    <citation type="submission" date="2016-10" db="EMBL/GenBank/DDBJ databases">
        <authorList>
            <person name="de Groot N.N."/>
        </authorList>
    </citation>
    <scope>NUCLEOTIDE SEQUENCE [LARGE SCALE GENOMIC DNA]</scope>
    <source>
        <strain evidence="5 6">CGMCC 1.12097</strain>
    </source>
</reference>
<organism evidence="5 6">
    <name type="scientific">Mesorhizobium qingshengii</name>
    <dbReference type="NCBI Taxonomy" id="1165689"/>
    <lineage>
        <taxon>Bacteria</taxon>
        <taxon>Pseudomonadati</taxon>
        <taxon>Pseudomonadota</taxon>
        <taxon>Alphaproteobacteria</taxon>
        <taxon>Hyphomicrobiales</taxon>
        <taxon>Phyllobacteriaceae</taxon>
        <taxon>Mesorhizobium</taxon>
    </lineage>
</organism>
<dbReference type="GO" id="GO:0005829">
    <property type="term" value="C:cytosol"/>
    <property type="evidence" value="ECO:0007669"/>
    <property type="project" value="TreeGrafter"/>
</dbReference>
<gene>
    <name evidence="5" type="ORF">SAMN02927914_04791</name>
</gene>
<evidence type="ECO:0000256" key="2">
    <source>
        <dbReference type="ARBA" id="ARBA00023125"/>
    </source>
</evidence>
<dbReference type="Gene3D" id="1.10.10.60">
    <property type="entry name" value="Homeodomain-like"/>
    <property type="match status" value="1"/>
</dbReference>
<dbReference type="InterPro" id="IPR018060">
    <property type="entry name" value="HTH_AraC"/>
</dbReference>